<dbReference type="RefSeq" id="WP_206004650.1">
    <property type="nucleotide sequence ID" value="NZ_CP070617.1"/>
</dbReference>
<evidence type="ECO:0000313" key="1">
    <source>
        <dbReference type="EMBL" id="QSE87887.1"/>
    </source>
</evidence>
<sequence>MTLLSIAAGAASAAPATTPFQIPRVWYSTIFGICTPGCVDYPVAITGETPGIITFPAPRPFTGAGAYWVHWHNLGTGASGVAPIYSSGPAVVHTGSGVVTATLTAGNEYFGANGIFVVP</sequence>
<name>A0A974VZD8_9NOCA</name>
<organism evidence="1 2">
    <name type="scientific">Rhodococcus pseudokoreensis</name>
    <dbReference type="NCBI Taxonomy" id="2811421"/>
    <lineage>
        <taxon>Bacteria</taxon>
        <taxon>Bacillati</taxon>
        <taxon>Actinomycetota</taxon>
        <taxon>Actinomycetes</taxon>
        <taxon>Mycobacteriales</taxon>
        <taxon>Nocardiaceae</taxon>
        <taxon>Rhodococcus</taxon>
    </lineage>
</organism>
<reference evidence="1 2" key="1">
    <citation type="journal article" date="2021" name="Microbiol. Resour. Announc.">
        <title>Complete Genome Sequences of Two Rhodococcus sp. Strains with Large and Linear Chromosomes, Isolated from Apple Rhizosphere.</title>
        <authorList>
            <person name="Benning S."/>
            <person name="Brugnone N."/>
            <person name="Siani R."/>
            <person name="Kublik S."/>
            <person name="Schloter M."/>
            <person name="Rad V."/>
        </authorList>
    </citation>
    <scope>NUCLEOTIDE SEQUENCE [LARGE SCALE GENOMIC DNA]</scope>
    <source>
        <strain evidence="1 2">R79</strain>
    </source>
</reference>
<reference evidence="1 2" key="2">
    <citation type="journal article" date="2022" name="Arch. Microbiol.">
        <title>Rhodococcus pseudokoreensis sp. nov. isolated from the rhizosphere of young M26 apple rootstocks.</title>
        <authorList>
            <person name="Kampfer P."/>
            <person name="Glaeser S.P."/>
            <person name="Blom J."/>
            <person name="Wolf J."/>
            <person name="Benning S."/>
            <person name="Schloter M."/>
            <person name="Neumann-Schaal M."/>
        </authorList>
    </citation>
    <scope>NUCLEOTIDE SEQUENCE [LARGE SCALE GENOMIC DNA]</scope>
    <source>
        <strain evidence="1 2">R79</strain>
    </source>
</reference>
<evidence type="ECO:0000313" key="2">
    <source>
        <dbReference type="Proteomes" id="UP000662986"/>
    </source>
</evidence>
<geneLocation type="plasmid" evidence="1 2">
    <name>unnamed2</name>
</geneLocation>
<dbReference type="Proteomes" id="UP000662986">
    <property type="component" value="Plasmid unnamed2"/>
</dbReference>
<gene>
    <name evidence="1" type="ORF">JWS13_04535</name>
</gene>
<proteinExistence type="predicted"/>
<keyword evidence="1" id="KW-0614">Plasmid</keyword>
<dbReference type="EMBL" id="CP070617">
    <property type="protein sequence ID" value="QSE87887.1"/>
    <property type="molecule type" value="Genomic_DNA"/>
</dbReference>
<protein>
    <submittedName>
        <fullName evidence="1">Uncharacterized protein</fullName>
    </submittedName>
</protein>
<accession>A0A974VZD8</accession>
<keyword evidence="2" id="KW-1185">Reference proteome</keyword>